<comment type="caution">
    <text evidence="2">The sequence shown here is derived from an EMBL/GenBank/DDBJ whole genome shotgun (WGS) entry which is preliminary data.</text>
</comment>
<dbReference type="OrthoDB" id="6382316at2"/>
<evidence type="ECO:0000313" key="3">
    <source>
        <dbReference type="Proteomes" id="UP000253769"/>
    </source>
</evidence>
<organism evidence="2 3">
    <name type="scientific">Motiliproteus coralliicola</name>
    <dbReference type="NCBI Taxonomy" id="2283196"/>
    <lineage>
        <taxon>Bacteria</taxon>
        <taxon>Pseudomonadati</taxon>
        <taxon>Pseudomonadota</taxon>
        <taxon>Gammaproteobacteria</taxon>
        <taxon>Oceanospirillales</taxon>
        <taxon>Oceanospirillaceae</taxon>
        <taxon>Motiliproteus</taxon>
    </lineage>
</organism>
<evidence type="ECO:0000256" key="1">
    <source>
        <dbReference type="SAM" id="SignalP"/>
    </source>
</evidence>
<feature type="signal peptide" evidence="1">
    <location>
        <begin position="1"/>
        <end position="20"/>
    </location>
</feature>
<keyword evidence="3" id="KW-1185">Reference proteome</keyword>
<reference evidence="2 3" key="1">
    <citation type="submission" date="2018-07" db="EMBL/GenBank/DDBJ databases">
        <title>Motiliproteus coralliicola sp. nov., a bacterium isolated from Coral.</title>
        <authorList>
            <person name="Wang G."/>
        </authorList>
    </citation>
    <scope>NUCLEOTIDE SEQUENCE [LARGE SCALE GENOMIC DNA]</scope>
    <source>
        <strain evidence="2 3">C34</strain>
    </source>
</reference>
<sequence length="362" mass="38043">MDKARFLLAVIALSSTAVHAVPVTYSTTGATITYDGETGSYEYSSGVAEFDAAYNAAGVAPVLKANGEPTTTSNSDLNDYVNVFGASSSMFKITRITDLGDRNISGDEKTVFSGAITSTSTVGEIIDPQSSGDPESPGTVMDNLGDWNDGLLNGELITKGQTSYYFDPLMFITADQLNDKGTGVDPGYIRLGGAETDGNSIDIEYSTIGSGSDSISIGELLNITFSCTDSDCGTGTWAIDVFPEALQVGGDLLGEDAFFDHLDFLVKAGNGWGVIDFDFNILASGLDGILFTDDDLIEFDVPYLIEGTFDTKSTGFGSGISGISIWARDPDASTDIPNPGTLLLLGIGLAALRTSVARRSKR</sequence>
<dbReference type="Proteomes" id="UP000253769">
    <property type="component" value="Unassembled WGS sequence"/>
</dbReference>
<feature type="chain" id="PRO_5016587686" evidence="1">
    <location>
        <begin position="21"/>
        <end position="362"/>
    </location>
</feature>
<dbReference type="AlphaFoldDB" id="A0A369WSZ6"/>
<accession>A0A369WSZ6</accession>
<gene>
    <name evidence="2" type="ORF">DV711_06595</name>
</gene>
<dbReference type="RefSeq" id="WP_114694815.1">
    <property type="nucleotide sequence ID" value="NZ_QQOH01000001.1"/>
</dbReference>
<dbReference type="EMBL" id="QQOH01000001">
    <property type="protein sequence ID" value="RDE25218.1"/>
    <property type="molecule type" value="Genomic_DNA"/>
</dbReference>
<name>A0A369WSZ6_9GAMM</name>
<evidence type="ECO:0000313" key="2">
    <source>
        <dbReference type="EMBL" id="RDE25218.1"/>
    </source>
</evidence>
<proteinExistence type="predicted"/>
<keyword evidence="1" id="KW-0732">Signal</keyword>
<protein>
    <submittedName>
        <fullName evidence="2">PEP-CTERM sorting domain-containing protein</fullName>
    </submittedName>
</protein>